<keyword evidence="4" id="KW-1185">Reference proteome</keyword>
<name>A0A1B9XXA7_9FLAO</name>
<feature type="transmembrane region" description="Helical" evidence="1">
    <location>
        <begin position="95"/>
        <end position="121"/>
    </location>
</feature>
<accession>A0A1B9XXA7</accession>
<dbReference type="PANTHER" id="PTHR45726">
    <property type="entry name" value="LEUKOTRIENE A-4 HYDROLASE"/>
    <property type="match status" value="1"/>
</dbReference>
<keyword evidence="1" id="KW-0812">Transmembrane</keyword>
<feature type="transmembrane region" description="Helical" evidence="1">
    <location>
        <begin position="450"/>
        <end position="468"/>
    </location>
</feature>
<feature type="domain" description="Peptidase M1 membrane alanine aminopeptidase" evidence="2">
    <location>
        <begin position="864"/>
        <end position="1060"/>
    </location>
</feature>
<dbReference type="SUPFAM" id="SSF55486">
    <property type="entry name" value="Metalloproteases ('zincins'), catalytic domain"/>
    <property type="match status" value="1"/>
</dbReference>
<feature type="transmembrane region" description="Helical" evidence="1">
    <location>
        <begin position="568"/>
        <end position="591"/>
    </location>
</feature>
<dbReference type="Proteomes" id="UP000093186">
    <property type="component" value="Unassembled WGS sequence"/>
</dbReference>
<feature type="transmembrane region" description="Helical" evidence="1">
    <location>
        <begin position="360"/>
        <end position="379"/>
    </location>
</feature>
<dbReference type="GO" id="GO:0008237">
    <property type="term" value="F:metallopeptidase activity"/>
    <property type="evidence" value="ECO:0007669"/>
    <property type="project" value="InterPro"/>
</dbReference>
<dbReference type="Pfam" id="PF01433">
    <property type="entry name" value="Peptidase_M1"/>
    <property type="match status" value="1"/>
</dbReference>
<feature type="transmembrane region" description="Helical" evidence="1">
    <location>
        <begin position="145"/>
        <end position="166"/>
    </location>
</feature>
<dbReference type="AlphaFoldDB" id="A0A1B9XXA7"/>
<dbReference type="EMBL" id="MAKX01000024">
    <property type="protein sequence ID" value="OCK42185.1"/>
    <property type="molecule type" value="Genomic_DNA"/>
</dbReference>
<proteinExistence type="predicted"/>
<reference evidence="3 4" key="1">
    <citation type="submission" date="2016-06" db="EMBL/GenBank/DDBJ databases">
        <title>Draft Genome Sequence of Tenacibaculum soleae UCD-KL19.</title>
        <authorList>
            <person name="Eisen J.A."/>
            <person name="Coil D.A."/>
            <person name="Lujan K.M."/>
        </authorList>
    </citation>
    <scope>NUCLEOTIDE SEQUENCE [LARGE SCALE GENOMIC DNA]</scope>
    <source>
        <strain evidence="3 4">UCD-KL19</strain>
    </source>
</reference>
<gene>
    <name evidence="3" type="ORF">BA195_11200</name>
</gene>
<feature type="transmembrane region" description="Helical" evidence="1">
    <location>
        <begin position="49"/>
        <end position="75"/>
    </location>
</feature>
<feature type="transmembrane region" description="Helical" evidence="1">
    <location>
        <begin position="249"/>
        <end position="267"/>
    </location>
</feature>
<dbReference type="InterPro" id="IPR014782">
    <property type="entry name" value="Peptidase_M1_dom"/>
</dbReference>
<evidence type="ECO:0000313" key="4">
    <source>
        <dbReference type="Proteomes" id="UP000093186"/>
    </source>
</evidence>
<comment type="caution">
    <text evidence="3">The sequence shown here is derived from an EMBL/GenBank/DDBJ whole genome shotgun (WGS) entry which is preliminary data.</text>
</comment>
<dbReference type="STRING" id="447689.BA195_11200"/>
<feature type="transmembrane region" description="Helical" evidence="1">
    <location>
        <begin position="475"/>
        <end position="496"/>
    </location>
</feature>
<dbReference type="Gene3D" id="1.10.390.10">
    <property type="entry name" value="Neutral Protease Domain 2"/>
    <property type="match status" value="1"/>
</dbReference>
<evidence type="ECO:0000256" key="1">
    <source>
        <dbReference type="SAM" id="Phobius"/>
    </source>
</evidence>
<feature type="transmembrane region" description="Helical" evidence="1">
    <location>
        <begin position="178"/>
        <end position="197"/>
    </location>
</feature>
<keyword evidence="1" id="KW-1133">Transmembrane helix</keyword>
<keyword evidence="1" id="KW-0472">Membrane</keyword>
<feature type="transmembrane region" description="Helical" evidence="1">
    <location>
        <begin position="411"/>
        <end position="438"/>
    </location>
</feature>
<feature type="transmembrane region" description="Helical" evidence="1">
    <location>
        <begin position="528"/>
        <end position="547"/>
    </location>
</feature>
<evidence type="ECO:0000313" key="3">
    <source>
        <dbReference type="EMBL" id="OCK42185.1"/>
    </source>
</evidence>
<dbReference type="GO" id="GO:0008270">
    <property type="term" value="F:zinc ion binding"/>
    <property type="evidence" value="ECO:0007669"/>
    <property type="project" value="InterPro"/>
</dbReference>
<evidence type="ECO:0000259" key="2">
    <source>
        <dbReference type="Pfam" id="PF01433"/>
    </source>
</evidence>
<organism evidence="3 4">
    <name type="scientific">Tenacibaculum soleae</name>
    <dbReference type="NCBI Taxonomy" id="447689"/>
    <lineage>
        <taxon>Bacteria</taxon>
        <taxon>Pseudomonadati</taxon>
        <taxon>Bacteroidota</taxon>
        <taxon>Flavobacteriia</taxon>
        <taxon>Flavobacteriales</taxon>
        <taxon>Flavobacteriaceae</taxon>
        <taxon>Tenacibaculum</taxon>
    </lineage>
</organism>
<dbReference type="InterPro" id="IPR034015">
    <property type="entry name" value="M1_LTA4H"/>
</dbReference>
<feature type="transmembrane region" description="Helical" evidence="1">
    <location>
        <begin position="318"/>
        <end position="340"/>
    </location>
</feature>
<dbReference type="PANTHER" id="PTHR45726:SF3">
    <property type="entry name" value="LEUKOTRIENE A-4 HYDROLASE"/>
    <property type="match status" value="1"/>
</dbReference>
<protein>
    <recommendedName>
        <fullName evidence="2">Peptidase M1 membrane alanine aminopeptidase domain-containing protein</fullName>
    </recommendedName>
</protein>
<dbReference type="RefSeq" id="WP_068705586.1">
    <property type="nucleotide sequence ID" value="NZ_MAKX01000024.1"/>
</dbReference>
<dbReference type="OrthoDB" id="100605at2"/>
<sequence>MFNKLLQFEVFYQLKQRAFPLLALLFLVLGVFVGRQGFAQQGVNFNAGYQVYFHVSLFTIGSLFVIMFFAISAMLRDKQYKMEGLIYSSAIKKMYYFWSRFLGTFFFSLLAFSPFIIGYVFGNYTGDLDPERVADFQLMTYLQPWLYIVVPNIFVCSSIIFSVATITKNSTATYVSAVFIYMLYLVCSIFFNSPLLAQAAPASPESMAIATLVDPFGISAFFEQTQFWTPYEKNTQLLSFSGSFLWNRLIWLSIAFVILLGTFKLFSFRKITKKVKKEKSVATTKKMLLSYKPLKVVSNFKAQKIALLSLIKVELKSVFNSLPFIAVLLMWVFIVFSELYSTLISGGEYGVSIYPFTNKLTELIVGPLTIFSLILIIFYSSEIVWKERSLHFNLIIDATPVKNSTFFFSKFSALILLPIILITVGVVLCIGFQMALGYFNFELGLYASLYYHYGLQLVVFCMVALFVNSLAKTKYMGMGIFGLIVLLTLKSGMLGLEHPLTSLGFLPRISSNNMDGFNGVSNLYNHLAVYWLAFGLLLTVFSFKIWNRGIVTSFLVKIKQFFTNWTKIQKLSISFLMIIFIGFGSLVFYNLNIVTEYNTIKDDLDFSENYERNFKKYEEIERLYPASIKTEVAMYPKDRKYTVDANYVMINRSKKPMKHVFITERKTLDTVSIENADLIKHDADFGIYLFKFKKALQPQDSVEFKFQLTNSVVGYERDKSIINNGTYINRFSKFDPILGYTNSFEIANARERKKRNLPLRIKEEETSDAHIAFENVKYEKVNFETIVSTSNDQTAISSGKLLKQWTENNRNYFHYKSLTKISPEAGYFSAKYKTKKTNYKGVSIEQYYDVNHNFNIDAIEKSIKETLDYCQDNFGAYQFDYLRMAEVPAHWPFGGFAHPGVISMVEDRLYLSDVSDENVFNVVAKRTIHEVSHQWWGHTLSSKPVAGGAFLVEGLAKYTEAMVMEKMYGKSALYTLAENARSRYFSGRSFASNIEPPVYKVDGQSYISYGKALNTLLALRDLIGEKQVNLVLKTLTDSFRNSNKLEANTLDFLTEVYKVTPVNQHDLINDWFKKVITYDLGIENATMKALANGTYEITVKVKVKRFETLENGEVKQISIDEPIKIGVFTTHPSKVKDDNSVLYYESSQINKEVSEIKIIIKEKPTYIAIDPYGTRSDENLVDNVFSL</sequence>
<dbReference type="InterPro" id="IPR027268">
    <property type="entry name" value="Peptidase_M4/M1_CTD_sf"/>
</dbReference>